<dbReference type="Proteomes" id="UP000189701">
    <property type="component" value="Unplaced"/>
</dbReference>
<sequence length="224" mass="26048">MEARTSKMVNLNGTNYHLWRNKMKDLLFVTKMHLPVFSSQKPEDKSDEDWEFEHNQVCGYIRQFVEDNVYNHISGVTHARSLWDKLEELYASKTGNNKLFYLTKLMQVKYVEGTTVADHLNEIQGIVDQLSGMGIKFDDEVLALMVLATLPESWETLKVSITNSEIYMEQPDGFQQKGKEDCVCRLRKSLYGLKQAPRQWYKKFESVMGQHGYKKTTSDHCVFA</sequence>
<evidence type="ECO:0000313" key="2">
    <source>
        <dbReference type="RefSeq" id="XP_009776196.1"/>
    </source>
</evidence>
<keyword evidence="1" id="KW-1185">Reference proteome</keyword>
<reference evidence="2" key="2">
    <citation type="submission" date="2025-08" db="UniProtKB">
        <authorList>
            <consortium name="RefSeq"/>
        </authorList>
    </citation>
    <scope>IDENTIFICATION</scope>
    <source>
        <tissue evidence="2">Leaf</tissue>
    </source>
</reference>
<proteinExistence type="predicted"/>
<evidence type="ECO:0000313" key="1">
    <source>
        <dbReference type="Proteomes" id="UP000189701"/>
    </source>
</evidence>
<dbReference type="RefSeq" id="XP_009776196.1">
    <property type="nucleotide sequence ID" value="XM_009777894.1"/>
</dbReference>
<reference evidence="1" key="1">
    <citation type="journal article" date="2013" name="Genome Biol.">
        <title>Reference genomes and transcriptomes of Nicotiana sylvestris and Nicotiana tomentosiformis.</title>
        <authorList>
            <person name="Sierro N."/>
            <person name="Battey J.N."/>
            <person name="Ouadi S."/>
            <person name="Bovet L."/>
            <person name="Goepfert S."/>
            <person name="Bakaher N."/>
            <person name="Peitsch M.C."/>
            <person name="Ivanov N.V."/>
        </authorList>
    </citation>
    <scope>NUCLEOTIDE SEQUENCE [LARGE SCALE GENOMIC DNA]</scope>
</reference>
<dbReference type="STRING" id="4096.A0A1U7WG07"/>
<gene>
    <name evidence="2" type="primary">LOC104226005</name>
</gene>
<accession>A0A1U7WG07</accession>
<dbReference type="eggNOG" id="KOG0017">
    <property type="taxonomic scope" value="Eukaryota"/>
</dbReference>
<dbReference type="Pfam" id="PF14223">
    <property type="entry name" value="Retrotran_gag_2"/>
    <property type="match status" value="1"/>
</dbReference>
<dbReference type="PANTHER" id="PTHR35317">
    <property type="entry name" value="OS04G0629600 PROTEIN"/>
    <property type="match status" value="1"/>
</dbReference>
<protein>
    <submittedName>
        <fullName evidence="2">Uncharacterized protein LOC104226005</fullName>
    </submittedName>
</protein>
<name>A0A1U7WG07_NICSY</name>
<dbReference type="PANTHER" id="PTHR35317:SF29">
    <property type="entry name" value="CCHC-TYPE DOMAIN-CONTAINING PROTEIN"/>
    <property type="match status" value="1"/>
</dbReference>
<organism evidence="1 2">
    <name type="scientific">Nicotiana sylvestris</name>
    <name type="common">Wood tobacco</name>
    <name type="synonym">South American tobacco</name>
    <dbReference type="NCBI Taxonomy" id="4096"/>
    <lineage>
        <taxon>Eukaryota</taxon>
        <taxon>Viridiplantae</taxon>
        <taxon>Streptophyta</taxon>
        <taxon>Embryophyta</taxon>
        <taxon>Tracheophyta</taxon>
        <taxon>Spermatophyta</taxon>
        <taxon>Magnoliopsida</taxon>
        <taxon>eudicotyledons</taxon>
        <taxon>Gunneridae</taxon>
        <taxon>Pentapetalae</taxon>
        <taxon>asterids</taxon>
        <taxon>lamiids</taxon>
        <taxon>Solanales</taxon>
        <taxon>Solanaceae</taxon>
        <taxon>Nicotianoideae</taxon>
        <taxon>Nicotianeae</taxon>
        <taxon>Nicotiana</taxon>
    </lineage>
</organism>
<dbReference type="AlphaFoldDB" id="A0A1U7WG07"/>